<keyword evidence="2" id="KW-1133">Transmembrane helix</keyword>
<dbReference type="HOGENOM" id="CLU_1360432_0_0_1"/>
<dbReference type="InParanoid" id="S8FMG2"/>
<dbReference type="EMBL" id="KE504135">
    <property type="protein sequence ID" value="EPT02511.1"/>
    <property type="molecule type" value="Genomic_DNA"/>
</dbReference>
<keyword evidence="2" id="KW-0472">Membrane</keyword>
<dbReference type="Proteomes" id="UP000015241">
    <property type="component" value="Unassembled WGS sequence"/>
</dbReference>
<feature type="region of interest" description="Disordered" evidence="1">
    <location>
        <begin position="130"/>
        <end position="163"/>
    </location>
</feature>
<name>S8FMG2_FOMSC</name>
<sequence length="201" mass="21955">MADSGEGSNIWSWITGAVGMVFVLPPILMAIMSQTPLRKIKQLDNKIRETRAFLDDVEDKRILRDGPYIALCRRRLTALELEAGVLKLSAYAAGTTGQQLQGLLTGLSISIHSLGQIVNALRAEIAEAISKEDRQRRPGMQAPPPPPPHSASESLRSFLADEDTEVGRRSVDIADLSDLQLRILEIHAASDTPDEWAPGPL</sequence>
<organism evidence="3 4">
    <name type="scientific">Fomitopsis schrenkii</name>
    <name type="common">Brown rot fungus</name>
    <dbReference type="NCBI Taxonomy" id="2126942"/>
    <lineage>
        <taxon>Eukaryota</taxon>
        <taxon>Fungi</taxon>
        <taxon>Dikarya</taxon>
        <taxon>Basidiomycota</taxon>
        <taxon>Agaricomycotina</taxon>
        <taxon>Agaricomycetes</taxon>
        <taxon>Polyporales</taxon>
        <taxon>Fomitopsis</taxon>
    </lineage>
</organism>
<dbReference type="OrthoDB" id="2758729at2759"/>
<feature type="transmembrane region" description="Helical" evidence="2">
    <location>
        <begin position="12"/>
        <end position="32"/>
    </location>
</feature>
<gene>
    <name evidence="3" type="ORF">FOMPIDRAFT_1047865</name>
</gene>
<evidence type="ECO:0000256" key="1">
    <source>
        <dbReference type="SAM" id="MobiDB-lite"/>
    </source>
</evidence>
<keyword evidence="4" id="KW-1185">Reference proteome</keyword>
<evidence type="ECO:0000256" key="2">
    <source>
        <dbReference type="SAM" id="Phobius"/>
    </source>
</evidence>
<evidence type="ECO:0000313" key="4">
    <source>
        <dbReference type="Proteomes" id="UP000015241"/>
    </source>
</evidence>
<keyword evidence="2" id="KW-0812">Transmembrane</keyword>
<protein>
    <submittedName>
        <fullName evidence="3">Uncharacterized protein</fullName>
    </submittedName>
</protein>
<reference evidence="3 4" key="1">
    <citation type="journal article" date="2012" name="Science">
        <title>The Paleozoic origin of enzymatic lignin decomposition reconstructed from 31 fungal genomes.</title>
        <authorList>
            <person name="Floudas D."/>
            <person name="Binder M."/>
            <person name="Riley R."/>
            <person name="Barry K."/>
            <person name="Blanchette R.A."/>
            <person name="Henrissat B."/>
            <person name="Martinez A.T."/>
            <person name="Otillar R."/>
            <person name="Spatafora J.W."/>
            <person name="Yadav J.S."/>
            <person name="Aerts A."/>
            <person name="Benoit I."/>
            <person name="Boyd A."/>
            <person name="Carlson A."/>
            <person name="Copeland A."/>
            <person name="Coutinho P.M."/>
            <person name="de Vries R.P."/>
            <person name="Ferreira P."/>
            <person name="Findley K."/>
            <person name="Foster B."/>
            <person name="Gaskell J."/>
            <person name="Glotzer D."/>
            <person name="Gorecki P."/>
            <person name="Heitman J."/>
            <person name="Hesse C."/>
            <person name="Hori C."/>
            <person name="Igarashi K."/>
            <person name="Jurgens J.A."/>
            <person name="Kallen N."/>
            <person name="Kersten P."/>
            <person name="Kohler A."/>
            <person name="Kuees U."/>
            <person name="Kumar T.K.A."/>
            <person name="Kuo A."/>
            <person name="LaButti K."/>
            <person name="Larrondo L.F."/>
            <person name="Lindquist E."/>
            <person name="Ling A."/>
            <person name="Lombard V."/>
            <person name="Lucas S."/>
            <person name="Lundell T."/>
            <person name="Martin R."/>
            <person name="McLaughlin D.J."/>
            <person name="Morgenstern I."/>
            <person name="Morin E."/>
            <person name="Murat C."/>
            <person name="Nagy L.G."/>
            <person name="Nolan M."/>
            <person name="Ohm R.A."/>
            <person name="Patyshakuliyeva A."/>
            <person name="Rokas A."/>
            <person name="Ruiz-Duenas F.J."/>
            <person name="Sabat G."/>
            <person name="Salamov A."/>
            <person name="Samejima M."/>
            <person name="Schmutz J."/>
            <person name="Slot J.C."/>
            <person name="St John F."/>
            <person name="Stenlid J."/>
            <person name="Sun H."/>
            <person name="Sun S."/>
            <person name="Syed K."/>
            <person name="Tsang A."/>
            <person name="Wiebenga A."/>
            <person name="Young D."/>
            <person name="Pisabarro A."/>
            <person name="Eastwood D.C."/>
            <person name="Martin F."/>
            <person name="Cullen D."/>
            <person name="Grigoriev I.V."/>
            <person name="Hibbett D.S."/>
        </authorList>
    </citation>
    <scope>NUCLEOTIDE SEQUENCE</scope>
    <source>
        <strain evidence="4">FP-58527</strain>
    </source>
</reference>
<dbReference type="AlphaFoldDB" id="S8FMG2"/>
<evidence type="ECO:0000313" key="3">
    <source>
        <dbReference type="EMBL" id="EPT02511.1"/>
    </source>
</evidence>
<proteinExistence type="predicted"/>
<accession>S8FMG2</accession>